<dbReference type="PANTHER" id="PTHR43156">
    <property type="entry name" value="STAGE II SPORULATION PROTEIN E-RELATED"/>
    <property type="match status" value="1"/>
</dbReference>
<feature type="domain" description="PPM-type phosphatase" evidence="4">
    <location>
        <begin position="567"/>
        <end position="797"/>
    </location>
</feature>
<evidence type="ECO:0000313" key="5">
    <source>
        <dbReference type="EMBL" id="MDQ0158463.1"/>
    </source>
</evidence>
<keyword evidence="2" id="KW-0812">Transmembrane</keyword>
<dbReference type="RefSeq" id="WP_306974165.1">
    <property type="nucleotide sequence ID" value="NZ_JAUSTQ010000001.1"/>
</dbReference>
<dbReference type="InterPro" id="IPR001932">
    <property type="entry name" value="PPM-type_phosphatase-like_dom"/>
</dbReference>
<dbReference type="GO" id="GO:0004722">
    <property type="term" value="F:protein serine/threonine phosphatase activity"/>
    <property type="evidence" value="ECO:0007669"/>
    <property type="project" value="UniProtKB-EC"/>
</dbReference>
<proteinExistence type="predicted"/>
<keyword evidence="2" id="KW-1133">Transmembrane helix</keyword>
<evidence type="ECO:0000256" key="2">
    <source>
        <dbReference type="SAM" id="Phobius"/>
    </source>
</evidence>
<feature type="transmembrane region" description="Helical" evidence="2">
    <location>
        <begin position="53"/>
        <end position="71"/>
    </location>
</feature>
<protein>
    <submittedName>
        <fullName evidence="5">Stage II sporulation protein E</fullName>
        <ecNumber evidence="5">3.1.3.16</ecNumber>
    </submittedName>
</protein>
<dbReference type="InterPro" id="IPR045768">
    <property type="entry name" value="SpoIIE_N"/>
</dbReference>
<dbReference type="PANTHER" id="PTHR43156:SF2">
    <property type="entry name" value="STAGE II SPORULATION PROTEIN E"/>
    <property type="match status" value="1"/>
</dbReference>
<dbReference type="InterPro" id="IPR014221">
    <property type="entry name" value="SpoII_E"/>
</dbReference>
<accession>A0ABT9VC12</accession>
<reference evidence="5 6" key="1">
    <citation type="submission" date="2023-07" db="EMBL/GenBank/DDBJ databases">
        <title>Genomic Encyclopedia of Type Strains, Phase IV (KMG-IV): sequencing the most valuable type-strain genomes for metagenomic binning, comparative biology and taxonomic classification.</title>
        <authorList>
            <person name="Goeker M."/>
        </authorList>
    </citation>
    <scope>NUCLEOTIDE SEQUENCE [LARGE SCALE GENOMIC DNA]</scope>
    <source>
        <strain evidence="5 6">DSM 16460</strain>
    </source>
</reference>
<feature type="transmembrane region" description="Helical" evidence="2">
    <location>
        <begin position="29"/>
        <end position="48"/>
    </location>
</feature>
<dbReference type="SMART" id="SM00332">
    <property type="entry name" value="PP2Cc"/>
    <property type="match status" value="1"/>
</dbReference>
<dbReference type="EC" id="3.1.3.16" evidence="5"/>
<evidence type="ECO:0000256" key="1">
    <source>
        <dbReference type="ARBA" id="ARBA00022801"/>
    </source>
</evidence>
<dbReference type="Proteomes" id="UP001224359">
    <property type="component" value="Unassembled WGS sequence"/>
</dbReference>
<feature type="transmembrane region" description="Helical" evidence="2">
    <location>
        <begin position="120"/>
        <end position="141"/>
    </location>
</feature>
<feature type="transmembrane region" description="Helical" evidence="2">
    <location>
        <begin position="252"/>
        <end position="268"/>
    </location>
</feature>
<name>A0ABT9VC12_9BACI</name>
<feature type="transmembrane region" description="Helical" evidence="2">
    <location>
        <begin position="147"/>
        <end position="168"/>
    </location>
</feature>
<feature type="transmembrane region" description="Helical" evidence="2">
    <location>
        <begin position="217"/>
        <end position="240"/>
    </location>
</feature>
<organism evidence="5 6">
    <name type="scientific">Alkalibacillus salilacus</name>
    <dbReference type="NCBI Taxonomy" id="284582"/>
    <lineage>
        <taxon>Bacteria</taxon>
        <taxon>Bacillati</taxon>
        <taxon>Bacillota</taxon>
        <taxon>Bacilli</taxon>
        <taxon>Bacillales</taxon>
        <taxon>Bacillaceae</taxon>
        <taxon>Alkalibacillus</taxon>
    </lineage>
</organism>
<dbReference type="SMART" id="SM00331">
    <property type="entry name" value="PP2C_SIG"/>
    <property type="match status" value="1"/>
</dbReference>
<feature type="transmembrane region" description="Helical" evidence="2">
    <location>
        <begin position="83"/>
        <end position="108"/>
    </location>
</feature>
<dbReference type="Gene3D" id="3.60.40.10">
    <property type="entry name" value="PPM-type phosphatase domain"/>
    <property type="match status" value="1"/>
</dbReference>
<keyword evidence="1 5" id="KW-0378">Hydrolase</keyword>
<dbReference type="SUPFAM" id="SSF81606">
    <property type="entry name" value="PP2C-like"/>
    <property type="match status" value="1"/>
</dbReference>
<keyword evidence="6" id="KW-1185">Reference proteome</keyword>
<feature type="transmembrane region" description="Helical" evidence="2">
    <location>
        <begin position="274"/>
        <end position="292"/>
    </location>
</feature>
<dbReference type="InterPro" id="IPR036457">
    <property type="entry name" value="PPM-type-like_dom_sf"/>
</dbReference>
<dbReference type="Pfam" id="PF19732">
    <property type="entry name" value="SpoIIE_N"/>
    <property type="match status" value="1"/>
</dbReference>
<feature type="transmembrane region" description="Helical" evidence="2">
    <location>
        <begin position="189"/>
        <end position="211"/>
    </location>
</feature>
<dbReference type="Pfam" id="PF07228">
    <property type="entry name" value="SpoIIE"/>
    <property type="match status" value="1"/>
</dbReference>
<dbReference type="EMBL" id="JAUSTQ010000001">
    <property type="protein sequence ID" value="MDQ0158463.1"/>
    <property type="molecule type" value="Genomic_DNA"/>
</dbReference>
<evidence type="ECO:0000259" key="4">
    <source>
        <dbReference type="SMART" id="SM00332"/>
    </source>
</evidence>
<sequence>MSSLSKRSIFASNRRLNETMPVLNRMAKFFYQLMITYGLLWYLLGLLLGRAIILSEISPFAIAFLAVTAVTKRSFAPLTMLCMILGALTVSIPHAVFISLSSLLMLMIDHHWGQTRSKRLKWLALTSGASVILARLMIIAFQGVFTVYDMTMFVIEGTLAGFLVMVFLQAYPFNSLKPPRAKFKVEEMICAMILATAVLTGMVGLTINGIAIDQIMAIYVVLFAALVAGTTAGSAVGVMVGLMLSLTSAIELYQISLLALIGLLAGLLKNVNRTVMTFGALIAALLIGIYNIEMMSLHNLLWQTVIAAGLFLLTPSMLGKKVAKYVPGTEEAQAENEHYLQKVRDATANRVERFSEMFEALSDSFASIETDTTKFDDMHDVDEYLSRVTEKTCQTCLKKQNCWVNQFDRTYPVLKQMMMAIEERDSSQLNFQMGKLRNFCVKSDQVVDQMRYEFSFYKANKRLKQQVRESRQFVSEQLNGVSEVMNNFATEMVKEREDYVWHEQMIRRMLYENRYSLEHLELFSIDKGNIDLEMTIYFNDYHGEAEKVIAPLLSDLLNETVVVDEETASSERHGDRTFVFSSVKNYQLASGVAHAAKQGNLLSGDTYMTLPLGKSRFVLAISDGMGNGERAYLESSETLKLLKQILQSGINEQVALQSINSILSLRTSDEIYATLDLAVIDLQEPHVNFLKIGAMMSFIKRGDAVYPIESGNLPIGILEEFDVEPVYESLKDGDLLVMVSDGILESAATEDNREMWLKRKIRELETDDPQDVADLILEETIRSHHGAIVDDMTVLVTKIEKSRPKWASFSSVATV</sequence>
<dbReference type="NCBIfam" id="TIGR02865">
    <property type="entry name" value="spore_II_E"/>
    <property type="match status" value="1"/>
</dbReference>
<gene>
    <name evidence="5" type="ORF">J2S77_000413</name>
</gene>
<evidence type="ECO:0000313" key="6">
    <source>
        <dbReference type="Proteomes" id="UP001224359"/>
    </source>
</evidence>
<evidence type="ECO:0000259" key="3">
    <source>
        <dbReference type="SMART" id="SM00331"/>
    </source>
</evidence>
<dbReference type="InterPro" id="IPR052016">
    <property type="entry name" value="Bact_Sigma-Reg"/>
</dbReference>
<feature type="domain" description="PPM-type phosphatase" evidence="3">
    <location>
        <begin position="587"/>
        <end position="799"/>
    </location>
</feature>
<comment type="caution">
    <text evidence="5">The sequence shown here is derived from an EMBL/GenBank/DDBJ whole genome shotgun (WGS) entry which is preliminary data.</text>
</comment>
<keyword evidence="2" id="KW-0472">Membrane</keyword>